<dbReference type="InterPro" id="IPR021514">
    <property type="entry name" value="DUF3176"/>
</dbReference>
<dbReference type="AlphaFoldDB" id="A0A4S9XMA8"/>
<keyword evidence="1" id="KW-0472">Membrane</keyword>
<organism evidence="2 3">
    <name type="scientific">Aureobasidium pullulans</name>
    <name type="common">Black yeast</name>
    <name type="synonym">Pullularia pullulans</name>
    <dbReference type="NCBI Taxonomy" id="5580"/>
    <lineage>
        <taxon>Eukaryota</taxon>
        <taxon>Fungi</taxon>
        <taxon>Dikarya</taxon>
        <taxon>Ascomycota</taxon>
        <taxon>Pezizomycotina</taxon>
        <taxon>Dothideomycetes</taxon>
        <taxon>Dothideomycetidae</taxon>
        <taxon>Dothideales</taxon>
        <taxon>Saccotheciaceae</taxon>
        <taxon>Aureobasidium</taxon>
    </lineage>
</organism>
<keyword evidence="1" id="KW-1133">Transmembrane helix</keyword>
<feature type="transmembrane region" description="Helical" evidence="1">
    <location>
        <begin position="133"/>
        <end position="154"/>
    </location>
</feature>
<proteinExistence type="predicted"/>
<dbReference type="Pfam" id="PF11374">
    <property type="entry name" value="DUF3176"/>
    <property type="match status" value="1"/>
</dbReference>
<feature type="transmembrane region" description="Helical" evidence="1">
    <location>
        <begin position="516"/>
        <end position="539"/>
    </location>
</feature>
<feature type="transmembrane region" description="Helical" evidence="1">
    <location>
        <begin position="37"/>
        <end position="59"/>
    </location>
</feature>
<accession>A0A4S9XMA8</accession>
<sequence>MQTGKETTQTHTVSLDSEEHNFSDSQWKTGVRARFPWTGFIALSTVVLCAVSSVVVLLVSDGKSQIHWSKKIAPNVLLSGFNGIANICFGVAIANGVAITWWRKALKGATIQDLHRSWAFSSSIKDIVFYGKYFNFIALAALAAKLTIIDGILLQRATSTVVGDDPGRNITIDAWANTTMPYTGVIGGRSNDVSYLLDWFNSDLSIWSEAGGVAPAWSMYSCEGTCVLDIVGTGFEIDCKSENVTMDYGAAAVQDAIALSQSNDTSPFNGQYYYSLFDIEFDVVYGATGIDGDYSKILMNITSTNATSHDSNLGSCPGTLTRHVCTLRPALIKYPVTIQDNTMTERNPNYYVSNVYLGYNTSSFAGLLDANVSAYNATTKQQDGYTVMGYKDVLEDHPASAEPRTAIGGIAKVLNHYFAGSSSMHADGVMGFLVEQNGSAEIDFNTVALTSRGCDFQYADPLDHILQKINSLMFTLTIDPWSMDTENVDRDDFTKWITVNATQYGSSIHYKTNHSYMFGALASMLVCVLCVLPSYYGYWQLGRDVTLGPFEIANAFRAPVLDHPAVANAGVKDLIREVGKREVKYGEMVQNDAPSRLAIAEPDASAGLVSTKGSETNLFDWATLVFYLMTGGFLLEENRAAAVDVEGGIRTQAFSLLEEEKLGIIVRRCWQSRYESAALALQDVRASLSFRGYEISVDIMAIQTQPDMSKMSLEAETYTSTGQYSKAEELYKRMINITQHHEGPESTSRELYNLSAALVNQEKYKEAEVTLRDLLVQLTSRLVDDNSDHFLEQEAGAVGLLCCALKGQGKSEEAEMLEKNAANQQKQLQARGNAYGLSQL</sequence>
<keyword evidence="1" id="KW-0812">Transmembrane</keyword>
<gene>
    <name evidence="2" type="ORF">D6C84_07358</name>
</gene>
<dbReference type="PANTHER" id="PTHR37576:SF2">
    <property type="entry name" value="DEFECT AT LOW TEMPERATURE PROTEIN 1"/>
    <property type="match status" value="1"/>
</dbReference>
<dbReference type="Proteomes" id="UP000310039">
    <property type="component" value="Unassembled WGS sequence"/>
</dbReference>
<reference evidence="2 3" key="1">
    <citation type="submission" date="2018-10" db="EMBL/GenBank/DDBJ databases">
        <title>Fifty Aureobasidium pullulans genomes reveal a recombining polyextremotolerant generalist.</title>
        <authorList>
            <person name="Gostincar C."/>
            <person name="Turk M."/>
            <person name="Zajc J."/>
            <person name="Gunde-Cimerman N."/>
        </authorList>
    </citation>
    <scope>NUCLEOTIDE SEQUENCE [LARGE SCALE GENOMIC DNA]</scope>
    <source>
        <strain evidence="2 3">EXF-3403</strain>
    </source>
</reference>
<dbReference type="InterPro" id="IPR011990">
    <property type="entry name" value="TPR-like_helical_dom_sf"/>
</dbReference>
<protein>
    <submittedName>
        <fullName evidence="2">Uncharacterized protein</fullName>
    </submittedName>
</protein>
<dbReference type="PANTHER" id="PTHR37576">
    <property type="entry name" value="DEFECT AT LOW TEMPERATURE PROTEIN 1"/>
    <property type="match status" value="1"/>
</dbReference>
<dbReference type="EMBL" id="QZBT01000125">
    <property type="protein sequence ID" value="THZ80550.1"/>
    <property type="molecule type" value="Genomic_DNA"/>
</dbReference>
<evidence type="ECO:0000313" key="2">
    <source>
        <dbReference type="EMBL" id="THZ80550.1"/>
    </source>
</evidence>
<comment type="caution">
    <text evidence="2">The sequence shown here is derived from an EMBL/GenBank/DDBJ whole genome shotgun (WGS) entry which is preliminary data.</text>
</comment>
<dbReference type="SUPFAM" id="SSF48452">
    <property type="entry name" value="TPR-like"/>
    <property type="match status" value="1"/>
</dbReference>
<name>A0A4S9XMA8_AURPU</name>
<dbReference type="Gene3D" id="1.25.40.10">
    <property type="entry name" value="Tetratricopeptide repeat domain"/>
    <property type="match status" value="1"/>
</dbReference>
<evidence type="ECO:0000313" key="3">
    <source>
        <dbReference type="Proteomes" id="UP000310039"/>
    </source>
</evidence>
<evidence type="ECO:0000256" key="1">
    <source>
        <dbReference type="SAM" id="Phobius"/>
    </source>
</evidence>
<feature type="transmembrane region" description="Helical" evidence="1">
    <location>
        <begin position="80"/>
        <end position="102"/>
    </location>
</feature>